<dbReference type="InterPro" id="IPR003646">
    <property type="entry name" value="SH3-like_bac-type"/>
</dbReference>
<accession>A0A9X4XBR4</accession>
<evidence type="ECO:0000256" key="1">
    <source>
        <dbReference type="SAM" id="MobiDB-lite"/>
    </source>
</evidence>
<dbReference type="RefSeq" id="WP_006783914.1">
    <property type="nucleotide sequence ID" value="NZ_CABJBH010000022.1"/>
</dbReference>
<dbReference type="SUPFAM" id="SSF50044">
    <property type="entry name" value="SH3-domain"/>
    <property type="match status" value="1"/>
</dbReference>
<keyword evidence="2" id="KW-1133">Transmembrane helix</keyword>
<gene>
    <name evidence="4" type="ORF">GMA92_03245</name>
</gene>
<reference evidence="4 5" key="1">
    <citation type="journal article" date="2019" name="Nat. Med.">
        <title>A library of human gut bacterial isolates paired with longitudinal multiomics data enables mechanistic microbiome research.</title>
        <authorList>
            <person name="Poyet M."/>
            <person name="Groussin M."/>
            <person name="Gibbons S.M."/>
            <person name="Avila-Pacheco J."/>
            <person name="Jiang X."/>
            <person name="Kearney S.M."/>
            <person name="Perrotta A.R."/>
            <person name="Berdy B."/>
            <person name="Zhao S."/>
            <person name="Lieberman T.D."/>
            <person name="Swanson P.K."/>
            <person name="Smith M."/>
            <person name="Roesemann S."/>
            <person name="Alexander J.E."/>
            <person name="Rich S.A."/>
            <person name="Livny J."/>
            <person name="Vlamakis H."/>
            <person name="Clish C."/>
            <person name="Bullock K."/>
            <person name="Deik A."/>
            <person name="Scott J."/>
            <person name="Pierce K.A."/>
            <person name="Xavier R.J."/>
            <person name="Alm E.J."/>
        </authorList>
    </citation>
    <scope>NUCLEOTIDE SEQUENCE [LARGE SCALE GENOMIC DNA]</scope>
    <source>
        <strain evidence="4 5">BIOML-A198</strain>
    </source>
</reference>
<dbReference type="Proteomes" id="UP000487649">
    <property type="component" value="Unassembled WGS sequence"/>
</dbReference>
<keyword evidence="2" id="KW-0812">Transmembrane</keyword>
<feature type="domain" description="SH3b" evidence="3">
    <location>
        <begin position="119"/>
        <end position="182"/>
    </location>
</feature>
<evidence type="ECO:0000259" key="3">
    <source>
        <dbReference type="PROSITE" id="PS51781"/>
    </source>
</evidence>
<feature type="region of interest" description="Disordered" evidence="1">
    <location>
        <begin position="60"/>
        <end position="113"/>
    </location>
</feature>
<dbReference type="Gene3D" id="2.30.30.40">
    <property type="entry name" value="SH3 Domains"/>
    <property type="match status" value="1"/>
</dbReference>
<feature type="compositionally biased region" description="Low complexity" evidence="1">
    <location>
        <begin position="79"/>
        <end position="97"/>
    </location>
</feature>
<dbReference type="InterPro" id="IPR052354">
    <property type="entry name" value="Cell_Wall_Dynamics_Protein"/>
</dbReference>
<dbReference type="Pfam" id="PF08239">
    <property type="entry name" value="SH3_3"/>
    <property type="match status" value="1"/>
</dbReference>
<comment type="caution">
    <text evidence="4">The sequence shown here is derived from an EMBL/GenBank/DDBJ whole genome shotgun (WGS) entry which is preliminary data.</text>
</comment>
<name>A0A9X4XBR4_9FIRM</name>
<dbReference type="AlphaFoldDB" id="A0A9X4XBR4"/>
<dbReference type="SMART" id="SM00287">
    <property type="entry name" value="SH3b"/>
    <property type="match status" value="1"/>
</dbReference>
<sequence length="182" mass="20347">MNRRNKDEFEDKVSSWSERIGASIIGVLTVLGVGLITYTGVKAVTFETPKVEQEYLTLEDTEVTPDVAPEANEQDQSVTNTTTEENVTQEEVTQPETPVEETQPEIPQSEQPVVEVPQTVEATCNIDGVNVREEPKTGTTIIGQLISGEKITVLNRNYSDEWVQVSYDGQTGYVYHEYLDFN</sequence>
<dbReference type="PANTHER" id="PTHR34408">
    <property type="entry name" value="FAMILY PROTEIN, PUTATIVE-RELATED"/>
    <property type="match status" value="1"/>
</dbReference>
<feature type="compositionally biased region" description="Low complexity" evidence="1">
    <location>
        <begin position="104"/>
        <end position="113"/>
    </location>
</feature>
<evidence type="ECO:0000256" key="2">
    <source>
        <dbReference type="SAM" id="Phobius"/>
    </source>
</evidence>
<proteinExistence type="predicted"/>
<dbReference type="EMBL" id="WMQE01000005">
    <property type="protein sequence ID" value="MTK20454.1"/>
    <property type="molecule type" value="Genomic_DNA"/>
</dbReference>
<organism evidence="4 5">
    <name type="scientific">Turicibacter sanguinis</name>
    <dbReference type="NCBI Taxonomy" id="154288"/>
    <lineage>
        <taxon>Bacteria</taxon>
        <taxon>Bacillati</taxon>
        <taxon>Bacillota</taxon>
        <taxon>Erysipelotrichia</taxon>
        <taxon>Erysipelotrichales</taxon>
        <taxon>Turicibacteraceae</taxon>
        <taxon>Turicibacter</taxon>
    </lineage>
</organism>
<dbReference type="PROSITE" id="PS51781">
    <property type="entry name" value="SH3B"/>
    <property type="match status" value="1"/>
</dbReference>
<dbReference type="PANTHER" id="PTHR34408:SF1">
    <property type="entry name" value="GLYCOSYL HYDROLASE FAMILY 19 DOMAIN-CONTAINING PROTEIN HI_1415"/>
    <property type="match status" value="1"/>
</dbReference>
<protein>
    <submittedName>
        <fullName evidence="4">SH3 domain-containing protein</fullName>
    </submittedName>
</protein>
<keyword evidence="2" id="KW-0472">Membrane</keyword>
<dbReference type="GeneID" id="60058197"/>
<evidence type="ECO:0000313" key="4">
    <source>
        <dbReference type="EMBL" id="MTK20454.1"/>
    </source>
</evidence>
<feature type="transmembrane region" description="Helical" evidence="2">
    <location>
        <begin position="20"/>
        <end position="41"/>
    </location>
</feature>
<dbReference type="InterPro" id="IPR036028">
    <property type="entry name" value="SH3-like_dom_sf"/>
</dbReference>
<evidence type="ECO:0000313" key="5">
    <source>
        <dbReference type="Proteomes" id="UP000487649"/>
    </source>
</evidence>